<dbReference type="EMBL" id="HBJA01133204">
    <property type="protein sequence ID" value="CAE0834453.1"/>
    <property type="molecule type" value="Transcribed_RNA"/>
</dbReference>
<name>A0A7S4GEH4_9EUGL</name>
<reference evidence="1" key="1">
    <citation type="submission" date="2021-01" db="EMBL/GenBank/DDBJ databases">
        <authorList>
            <person name="Corre E."/>
            <person name="Pelletier E."/>
            <person name="Niang G."/>
            <person name="Scheremetjew M."/>
            <person name="Finn R."/>
            <person name="Kale V."/>
            <person name="Holt S."/>
            <person name="Cochrane G."/>
            <person name="Meng A."/>
            <person name="Brown T."/>
            <person name="Cohen L."/>
        </authorList>
    </citation>
    <scope>NUCLEOTIDE SEQUENCE</scope>
    <source>
        <strain evidence="1">CCMP1594</strain>
    </source>
</reference>
<accession>A0A7S4GEH4</accession>
<sequence>MAPYPLCPFGQNGVNREWHFSWHSPTHYLLAPPRKYGRLSTSAPLPASHKDFVHRTLWERLQLGDRQKEWKPAEVNCPHDGHRETISHALFDCTMLNNAFANIQFC</sequence>
<organism evidence="1">
    <name type="scientific">Eutreptiella gymnastica</name>
    <dbReference type="NCBI Taxonomy" id="73025"/>
    <lineage>
        <taxon>Eukaryota</taxon>
        <taxon>Discoba</taxon>
        <taxon>Euglenozoa</taxon>
        <taxon>Euglenida</taxon>
        <taxon>Spirocuta</taxon>
        <taxon>Euglenophyceae</taxon>
        <taxon>Eutreptiales</taxon>
        <taxon>Eutreptiaceae</taxon>
        <taxon>Eutreptiella</taxon>
    </lineage>
</organism>
<gene>
    <name evidence="1" type="ORF">EGYM00163_LOCUS45753</name>
</gene>
<evidence type="ECO:0000313" key="1">
    <source>
        <dbReference type="EMBL" id="CAE0834453.1"/>
    </source>
</evidence>
<dbReference type="AlphaFoldDB" id="A0A7S4GEH4"/>
<proteinExistence type="predicted"/>
<protein>
    <submittedName>
        <fullName evidence="1">Uncharacterized protein</fullName>
    </submittedName>
</protein>